<feature type="domain" description="LUD" evidence="1">
    <location>
        <begin position="15"/>
        <end position="207"/>
    </location>
</feature>
<dbReference type="AlphaFoldDB" id="A0A1Y4SXE5"/>
<sequence length="213" mass="24332">MDENYKTLLHIKENQLIKAFERNNMSCMIVKDEEELHHYLKNILTDQKKVAVGGSVTLTRLGVIDLIKKSDVHFIDRYEEGLSQEQVVERLREGLLSDIFITSTNALTMDGCLYNVDGRGNRVSAMIFGPKDVYVIAGLNKIFINEQEAINHIREYSAPANALRLHKKTPCTRVGKCQDCLNEDRICSSYVKLGYQGQKNRIHVIIIEENIGY</sequence>
<reference evidence="2 3" key="1">
    <citation type="journal article" date="2018" name="BMC Genomics">
        <title>Whole genome sequencing and function prediction of 133 gut anaerobes isolated from chicken caecum in pure cultures.</title>
        <authorList>
            <person name="Medvecky M."/>
            <person name="Cejkova D."/>
            <person name="Polansky O."/>
            <person name="Karasova D."/>
            <person name="Kubasova T."/>
            <person name="Cizek A."/>
            <person name="Rychlik I."/>
        </authorList>
    </citation>
    <scope>NUCLEOTIDE SEQUENCE [LARGE SCALE GENOMIC DNA]</scope>
    <source>
        <strain evidence="2 3">An13</strain>
    </source>
</reference>
<accession>A0A1Y4SXE5</accession>
<dbReference type="PANTHER" id="PTHR36179">
    <property type="entry name" value="LUD_DOM DOMAIN-CONTAINING PROTEIN"/>
    <property type="match status" value="1"/>
</dbReference>
<protein>
    <submittedName>
        <fullName evidence="2">Lactate utilization protein</fullName>
    </submittedName>
</protein>
<dbReference type="RefSeq" id="WP_087358918.1">
    <property type="nucleotide sequence ID" value="NZ_NFLJ01000030.1"/>
</dbReference>
<dbReference type="Proteomes" id="UP000195305">
    <property type="component" value="Unassembled WGS sequence"/>
</dbReference>
<name>A0A1Y4SXE5_9FIRM</name>
<dbReference type="InterPro" id="IPR009501">
    <property type="entry name" value="UCP020269"/>
</dbReference>
<dbReference type="InterPro" id="IPR003741">
    <property type="entry name" value="LUD_dom"/>
</dbReference>
<dbReference type="Pfam" id="PF02589">
    <property type="entry name" value="LUD_dom"/>
    <property type="match status" value="1"/>
</dbReference>
<dbReference type="PIRSF" id="PIRSF020269">
    <property type="entry name" value="DUF1121"/>
    <property type="match status" value="1"/>
</dbReference>
<evidence type="ECO:0000313" key="2">
    <source>
        <dbReference type="EMBL" id="OUQ33453.1"/>
    </source>
</evidence>
<dbReference type="PANTHER" id="PTHR36179:SF2">
    <property type="entry name" value="LUD DOMAIN-CONTAINING PROTEIN"/>
    <property type="match status" value="1"/>
</dbReference>
<proteinExistence type="predicted"/>
<gene>
    <name evidence="2" type="ORF">B5E75_10240</name>
</gene>
<dbReference type="OrthoDB" id="9809147at2"/>
<organism evidence="2 3">
    <name type="scientific">Massilimicrobiota timonensis</name>
    <dbReference type="NCBI Taxonomy" id="1776392"/>
    <lineage>
        <taxon>Bacteria</taxon>
        <taxon>Bacillati</taxon>
        <taxon>Bacillota</taxon>
        <taxon>Erysipelotrichia</taxon>
        <taxon>Erysipelotrichales</taxon>
        <taxon>Erysipelotrichaceae</taxon>
        <taxon>Massilimicrobiota</taxon>
    </lineage>
</organism>
<evidence type="ECO:0000259" key="1">
    <source>
        <dbReference type="Pfam" id="PF02589"/>
    </source>
</evidence>
<dbReference type="EMBL" id="NFLJ01000030">
    <property type="protein sequence ID" value="OUQ33453.1"/>
    <property type="molecule type" value="Genomic_DNA"/>
</dbReference>
<comment type="caution">
    <text evidence="2">The sequence shown here is derived from an EMBL/GenBank/DDBJ whole genome shotgun (WGS) entry which is preliminary data.</text>
</comment>
<evidence type="ECO:0000313" key="3">
    <source>
        <dbReference type="Proteomes" id="UP000195305"/>
    </source>
</evidence>
<keyword evidence="3" id="KW-1185">Reference proteome</keyword>